<dbReference type="SUPFAM" id="SSF50182">
    <property type="entry name" value="Sm-like ribonucleoproteins"/>
    <property type="match status" value="1"/>
</dbReference>
<dbReference type="InterPro" id="IPR049142">
    <property type="entry name" value="MS_channel_1st"/>
</dbReference>
<feature type="domain" description="Mechanosensitive ion channel MscS C-terminal" evidence="10">
    <location>
        <begin position="561"/>
        <end position="649"/>
    </location>
</feature>
<dbReference type="Pfam" id="PF00924">
    <property type="entry name" value="MS_channel_2nd"/>
    <property type="match status" value="1"/>
</dbReference>
<feature type="signal peptide" evidence="8">
    <location>
        <begin position="1"/>
        <end position="25"/>
    </location>
</feature>
<feature type="transmembrane region" description="Helical" evidence="7">
    <location>
        <begin position="166"/>
        <end position="186"/>
    </location>
</feature>
<dbReference type="Pfam" id="PF21082">
    <property type="entry name" value="MS_channel_3rd"/>
    <property type="match status" value="1"/>
</dbReference>
<protein>
    <submittedName>
        <fullName evidence="12">Small-conductance mechanosensitive channel</fullName>
    </submittedName>
</protein>
<evidence type="ECO:0000256" key="2">
    <source>
        <dbReference type="ARBA" id="ARBA00008017"/>
    </source>
</evidence>
<feature type="transmembrane region" description="Helical" evidence="7">
    <location>
        <begin position="470"/>
        <end position="492"/>
    </location>
</feature>
<sequence length="692" mass="75616">MLKVLEFLFCSLFSLLLTLIDPAVAAQAVPASGPAEAQSAAPPPEKMTELLKLLDDPDIRSWIQSHTATRGTSEIEQEATLEIEDIQAQVRSRFQAIGTALPTVPSEIANATSKVRQQARESGFAPAVVLLLGIVGVGTAVEWLFRTKGRKAKFESGILTQAYAEFGPLLVFTAVATLIFLAVSWPPLLRVVILYALLAVIGYRLALGLCRLSLGVGSTSHFHYVRMRIFGAVLAFGIAIWAMCRPLGVSPDARALITYVCSLILLLISIETVWRRPLDRSGKPPTRSINILASLYLLGLWLLWCVNFAGLFWLGIYAIVLPKILAATNRVTKAFVLTRWDEEKADTPRVVLLVRGVRAIVILLAVGWLALVWHYNPNNITTESPLIQTIVYGLFKSVIILLIADLGWQLAKSYIDRKLTPAEGAASMTPDEQARRARMRTLLPIFRNGLAVVILCVAAMTILAEMGVQIGPLIAGAGIFGVAIGFGSQTLVKDIVSGVFYLMDDAFRVGEWIESGSYNGVVESFSLRSIRLRHHRGSVFTVPFGELGAIRNGSRDWTVDKFRVRVPFKTDISKIGKIAKDIGKQLLEDPELAPHIIKTLKLKGVEQIGEFGIEISFGFTARPTGEQTAIRRQAYTLITQAFAENDISFAQPTFQVGGDEKDTAAAAAMYKRQTDLAVQKQATDSGGGKSDI</sequence>
<dbReference type="Gene3D" id="2.30.30.60">
    <property type="match status" value="1"/>
</dbReference>
<evidence type="ECO:0000256" key="3">
    <source>
        <dbReference type="ARBA" id="ARBA00022475"/>
    </source>
</evidence>
<keyword evidence="4 7" id="KW-0812">Transmembrane</keyword>
<keyword evidence="5 7" id="KW-1133">Transmembrane helix</keyword>
<feature type="transmembrane region" description="Helical" evidence="7">
    <location>
        <begin position="350"/>
        <end position="374"/>
    </location>
</feature>
<feature type="transmembrane region" description="Helical" evidence="7">
    <location>
        <begin position="386"/>
        <end position="408"/>
    </location>
</feature>
<evidence type="ECO:0000259" key="11">
    <source>
        <dbReference type="Pfam" id="PF21088"/>
    </source>
</evidence>
<dbReference type="GO" id="GO:0008381">
    <property type="term" value="F:mechanosensitive monoatomic ion channel activity"/>
    <property type="evidence" value="ECO:0007669"/>
    <property type="project" value="InterPro"/>
</dbReference>
<comment type="caution">
    <text evidence="12">The sequence shown here is derived from an EMBL/GenBank/DDBJ whole genome shotgun (WGS) entry which is preliminary data.</text>
</comment>
<dbReference type="PANTHER" id="PTHR30460">
    <property type="entry name" value="MODERATE CONDUCTANCE MECHANOSENSITIVE CHANNEL YBIO"/>
    <property type="match status" value="1"/>
</dbReference>
<evidence type="ECO:0000256" key="1">
    <source>
        <dbReference type="ARBA" id="ARBA00004651"/>
    </source>
</evidence>
<evidence type="ECO:0000256" key="5">
    <source>
        <dbReference type="ARBA" id="ARBA00022989"/>
    </source>
</evidence>
<keyword evidence="13" id="KW-1185">Reference proteome</keyword>
<keyword evidence="6 7" id="KW-0472">Membrane</keyword>
<feature type="transmembrane region" description="Helical" evidence="7">
    <location>
        <begin position="192"/>
        <end position="212"/>
    </location>
</feature>
<feature type="domain" description="Mechanosensitive ion channel transmembrane helices 2/3" evidence="11">
    <location>
        <begin position="449"/>
        <end position="489"/>
    </location>
</feature>
<dbReference type="InterPro" id="IPR006685">
    <property type="entry name" value="MscS_channel_2nd"/>
</dbReference>
<comment type="similarity">
    <text evidence="2">Belongs to the MscS (TC 1.A.23) family.</text>
</comment>
<evidence type="ECO:0000259" key="10">
    <source>
        <dbReference type="Pfam" id="PF21082"/>
    </source>
</evidence>
<dbReference type="Proteomes" id="UP000241247">
    <property type="component" value="Unassembled WGS sequence"/>
</dbReference>
<feature type="transmembrane region" description="Helical" evidence="7">
    <location>
        <begin position="224"/>
        <end position="243"/>
    </location>
</feature>
<accession>A0A2T5AIA9</accession>
<evidence type="ECO:0000256" key="6">
    <source>
        <dbReference type="ARBA" id="ARBA00023136"/>
    </source>
</evidence>
<dbReference type="OrthoDB" id="9814206at2"/>
<feature type="transmembrane region" description="Helical" evidence="7">
    <location>
        <begin position="310"/>
        <end position="329"/>
    </location>
</feature>
<dbReference type="SUPFAM" id="SSF82689">
    <property type="entry name" value="Mechanosensitive channel protein MscS (YggB), C-terminal domain"/>
    <property type="match status" value="1"/>
</dbReference>
<dbReference type="PANTHER" id="PTHR30460:SF0">
    <property type="entry name" value="MODERATE CONDUCTANCE MECHANOSENSITIVE CHANNEL YBIO"/>
    <property type="match status" value="1"/>
</dbReference>
<gene>
    <name evidence="12" type="ORF">C7449_1171</name>
</gene>
<dbReference type="SUPFAM" id="SSF82861">
    <property type="entry name" value="Mechanosensitive channel protein MscS (YggB), transmembrane region"/>
    <property type="match status" value="1"/>
</dbReference>
<dbReference type="InterPro" id="IPR045276">
    <property type="entry name" value="YbiO_bact"/>
</dbReference>
<feature type="transmembrane region" description="Helical" evidence="7">
    <location>
        <begin position="255"/>
        <end position="274"/>
    </location>
</feature>
<dbReference type="InterPro" id="IPR049278">
    <property type="entry name" value="MS_channel_C"/>
</dbReference>
<evidence type="ECO:0000313" key="13">
    <source>
        <dbReference type="Proteomes" id="UP000241247"/>
    </source>
</evidence>
<dbReference type="RefSeq" id="WP_108004918.1">
    <property type="nucleotide sequence ID" value="NZ_JBHEEX010000027.1"/>
</dbReference>
<dbReference type="InterPro" id="IPR023408">
    <property type="entry name" value="MscS_beta-dom_sf"/>
</dbReference>
<proteinExistence type="inferred from homology"/>
<feature type="transmembrane region" description="Helical" evidence="7">
    <location>
        <begin position="124"/>
        <end position="145"/>
    </location>
</feature>
<dbReference type="AlphaFoldDB" id="A0A2T5AIA9"/>
<dbReference type="Gene3D" id="1.10.287.1260">
    <property type="match status" value="1"/>
</dbReference>
<organism evidence="12 13">
    <name type="scientific">Mycoplana dimorpha</name>
    <dbReference type="NCBI Taxonomy" id="28320"/>
    <lineage>
        <taxon>Bacteria</taxon>
        <taxon>Pseudomonadati</taxon>
        <taxon>Pseudomonadota</taxon>
        <taxon>Alphaproteobacteria</taxon>
        <taxon>Hyphomicrobiales</taxon>
        <taxon>Rhizobiaceae</taxon>
        <taxon>Mycoplana</taxon>
    </lineage>
</organism>
<evidence type="ECO:0000313" key="12">
    <source>
        <dbReference type="EMBL" id="PTM86471.1"/>
    </source>
</evidence>
<feature type="chain" id="PRO_5015500972" evidence="8">
    <location>
        <begin position="26"/>
        <end position="692"/>
    </location>
</feature>
<evidence type="ECO:0000256" key="7">
    <source>
        <dbReference type="SAM" id="Phobius"/>
    </source>
</evidence>
<evidence type="ECO:0000259" key="9">
    <source>
        <dbReference type="Pfam" id="PF00924"/>
    </source>
</evidence>
<feature type="domain" description="Mechanosensitive ion channel MscS" evidence="9">
    <location>
        <begin position="490"/>
        <end position="554"/>
    </location>
</feature>
<dbReference type="EMBL" id="PZZZ01000017">
    <property type="protein sequence ID" value="PTM86471.1"/>
    <property type="molecule type" value="Genomic_DNA"/>
</dbReference>
<dbReference type="InterPro" id="IPR010920">
    <property type="entry name" value="LSM_dom_sf"/>
</dbReference>
<feature type="transmembrane region" description="Helical" evidence="7">
    <location>
        <begin position="286"/>
        <end position="304"/>
    </location>
</feature>
<evidence type="ECO:0000256" key="4">
    <source>
        <dbReference type="ARBA" id="ARBA00022692"/>
    </source>
</evidence>
<name>A0A2T5AIA9_MYCDI</name>
<evidence type="ECO:0000256" key="8">
    <source>
        <dbReference type="SAM" id="SignalP"/>
    </source>
</evidence>
<dbReference type="GO" id="GO:0005886">
    <property type="term" value="C:plasma membrane"/>
    <property type="evidence" value="ECO:0007669"/>
    <property type="project" value="UniProtKB-SubCell"/>
</dbReference>
<comment type="subcellular location">
    <subcellularLocation>
        <location evidence="1">Cell membrane</location>
        <topology evidence="1">Multi-pass membrane protein</topology>
    </subcellularLocation>
</comment>
<dbReference type="Gene3D" id="3.30.70.100">
    <property type="match status" value="1"/>
</dbReference>
<dbReference type="InterPro" id="IPR011066">
    <property type="entry name" value="MscS_channel_C_sf"/>
</dbReference>
<reference evidence="12 13" key="1">
    <citation type="submission" date="2018-04" db="EMBL/GenBank/DDBJ databases">
        <title>Genomic Encyclopedia of Type Strains, Phase IV (KMG-IV): sequencing the most valuable type-strain genomes for metagenomic binning, comparative biology and taxonomic classification.</title>
        <authorList>
            <person name="Goeker M."/>
        </authorList>
    </citation>
    <scope>NUCLEOTIDE SEQUENCE [LARGE SCALE GENOMIC DNA]</scope>
    <source>
        <strain evidence="12 13">DSM 7138</strain>
    </source>
</reference>
<dbReference type="InterPro" id="IPR011014">
    <property type="entry name" value="MscS_channel_TM-2"/>
</dbReference>
<feature type="transmembrane region" description="Helical" evidence="7">
    <location>
        <begin position="445"/>
        <end position="464"/>
    </location>
</feature>
<dbReference type="Pfam" id="PF21088">
    <property type="entry name" value="MS_channel_1st"/>
    <property type="match status" value="1"/>
</dbReference>
<keyword evidence="8" id="KW-0732">Signal</keyword>
<keyword evidence="3" id="KW-1003">Cell membrane</keyword>